<dbReference type="OrthoDB" id="5979581at2759"/>
<dbReference type="EC" id="2.7.11.1" evidence="1"/>
<evidence type="ECO:0000256" key="6">
    <source>
        <dbReference type="ARBA" id="ARBA00022840"/>
    </source>
</evidence>
<dbReference type="GO" id="GO:0000245">
    <property type="term" value="P:spliceosomal complex assembly"/>
    <property type="evidence" value="ECO:0007669"/>
    <property type="project" value="TreeGrafter"/>
</dbReference>
<dbReference type="PANTHER" id="PTHR47634:SF9">
    <property type="entry name" value="PROTEIN KINASE DOMAIN-CONTAINING PROTEIN-RELATED"/>
    <property type="match status" value="1"/>
</dbReference>
<feature type="non-terminal residue" evidence="9">
    <location>
        <position position="56"/>
    </location>
</feature>
<feature type="non-terminal residue" evidence="9">
    <location>
        <position position="1"/>
    </location>
</feature>
<accession>A0A319CX04</accession>
<dbReference type="GO" id="GO:0004674">
    <property type="term" value="F:protein serine/threonine kinase activity"/>
    <property type="evidence" value="ECO:0007669"/>
    <property type="project" value="UniProtKB-KW"/>
</dbReference>
<name>A0A319CX04_9EURO</name>
<keyword evidence="3" id="KW-0808">Transferase</keyword>
<dbReference type="GO" id="GO:0005524">
    <property type="term" value="F:ATP binding"/>
    <property type="evidence" value="ECO:0007669"/>
    <property type="project" value="UniProtKB-KW"/>
</dbReference>
<dbReference type="AlphaFoldDB" id="A0A319CX04"/>
<reference evidence="9 10" key="1">
    <citation type="submission" date="2018-02" db="EMBL/GenBank/DDBJ databases">
        <title>The genomes of Aspergillus section Nigri reveals drivers in fungal speciation.</title>
        <authorList>
            <consortium name="DOE Joint Genome Institute"/>
            <person name="Vesth T.C."/>
            <person name="Nybo J."/>
            <person name="Theobald S."/>
            <person name="Brandl J."/>
            <person name="Frisvad J.C."/>
            <person name="Nielsen K.F."/>
            <person name="Lyhne E.K."/>
            <person name="Kogle M.E."/>
            <person name="Kuo A."/>
            <person name="Riley R."/>
            <person name="Clum A."/>
            <person name="Nolan M."/>
            <person name="Lipzen A."/>
            <person name="Salamov A."/>
            <person name="Henrissat B."/>
            <person name="Wiebenga A."/>
            <person name="De vries R.P."/>
            <person name="Grigoriev I.V."/>
            <person name="Mortensen U.H."/>
            <person name="Andersen M.R."/>
            <person name="Baker S.E."/>
        </authorList>
    </citation>
    <scope>NUCLEOTIDE SEQUENCE [LARGE SCALE GENOMIC DNA]</scope>
    <source>
        <strain evidence="9 10">CBS 707.79</strain>
    </source>
</reference>
<keyword evidence="6" id="KW-0067">ATP-binding</keyword>
<dbReference type="Gene3D" id="3.30.200.20">
    <property type="entry name" value="Phosphorylase Kinase, domain 1"/>
    <property type="match status" value="1"/>
</dbReference>
<evidence type="ECO:0000313" key="10">
    <source>
        <dbReference type="Proteomes" id="UP000247810"/>
    </source>
</evidence>
<evidence type="ECO:0000256" key="2">
    <source>
        <dbReference type="ARBA" id="ARBA00022527"/>
    </source>
</evidence>
<dbReference type="GO" id="GO:0050684">
    <property type="term" value="P:regulation of mRNA processing"/>
    <property type="evidence" value="ECO:0007669"/>
    <property type="project" value="TreeGrafter"/>
</dbReference>
<organism evidence="9 10">
    <name type="scientific">Aspergillus ellipticus CBS 707.79</name>
    <dbReference type="NCBI Taxonomy" id="1448320"/>
    <lineage>
        <taxon>Eukaryota</taxon>
        <taxon>Fungi</taxon>
        <taxon>Dikarya</taxon>
        <taxon>Ascomycota</taxon>
        <taxon>Pezizomycotina</taxon>
        <taxon>Eurotiomycetes</taxon>
        <taxon>Eurotiomycetidae</taxon>
        <taxon>Eurotiales</taxon>
        <taxon>Aspergillaceae</taxon>
        <taxon>Aspergillus</taxon>
        <taxon>Aspergillus subgen. Circumdati</taxon>
    </lineage>
</organism>
<evidence type="ECO:0000313" key="9">
    <source>
        <dbReference type="EMBL" id="PYH89775.1"/>
    </source>
</evidence>
<keyword evidence="10" id="KW-1185">Reference proteome</keyword>
<dbReference type="STRING" id="1448320.A0A319CX04"/>
<keyword evidence="5 9" id="KW-0418">Kinase</keyword>
<proteinExistence type="predicted"/>
<dbReference type="SUPFAM" id="SSF56112">
    <property type="entry name" value="Protein kinase-like (PK-like)"/>
    <property type="match status" value="1"/>
</dbReference>
<keyword evidence="2" id="KW-0723">Serine/threonine-protein kinase</keyword>
<evidence type="ECO:0000256" key="3">
    <source>
        <dbReference type="ARBA" id="ARBA00022679"/>
    </source>
</evidence>
<keyword evidence="4" id="KW-0547">Nucleotide-binding</keyword>
<protein>
    <recommendedName>
        <fullName evidence="1">non-specific serine/threonine protein kinase</fullName>
        <ecNumber evidence="1">2.7.11.1</ecNumber>
    </recommendedName>
</protein>
<sequence length="56" mass="6591">LEDIERPERYHPGGYHPIVIGDRLSDRYDVVHKLGFGTYSTTWLARDRETKKYVAI</sequence>
<evidence type="ECO:0000256" key="4">
    <source>
        <dbReference type="ARBA" id="ARBA00022741"/>
    </source>
</evidence>
<gene>
    <name evidence="9" type="ORF">BO71DRAFT_286104</name>
</gene>
<evidence type="ECO:0000256" key="8">
    <source>
        <dbReference type="ARBA" id="ARBA00048679"/>
    </source>
</evidence>
<dbReference type="EMBL" id="KZ826012">
    <property type="protein sequence ID" value="PYH89775.1"/>
    <property type="molecule type" value="Genomic_DNA"/>
</dbReference>
<evidence type="ECO:0000256" key="7">
    <source>
        <dbReference type="ARBA" id="ARBA00047899"/>
    </source>
</evidence>
<evidence type="ECO:0000256" key="5">
    <source>
        <dbReference type="ARBA" id="ARBA00022777"/>
    </source>
</evidence>
<comment type="catalytic activity">
    <reaction evidence="8">
        <text>L-seryl-[protein] + ATP = O-phospho-L-seryl-[protein] + ADP + H(+)</text>
        <dbReference type="Rhea" id="RHEA:17989"/>
        <dbReference type="Rhea" id="RHEA-COMP:9863"/>
        <dbReference type="Rhea" id="RHEA-COMP:11604"/>
        <dbReference type="ChEBI" id="CHEBI:15378"/>
        <dbReference type="ChEBI" id="CHEBI:29999"/>
        <dbReference type="ChEBI" id="CHEBI:30616"/>
        <dbReference type="ChEBI" id="CHEBI:83421"/>
        <dbReference type="ChEBI" id="CHEBI:456216"/>
        <dbReference type="EC" id="2.7.11.1"/>
    </reaction>
</comment>
<dbReference type="Proteomes" id="UP000247810">
    <property type="component" value="Unassembled WGS sequence"/>
</dbReference>
<dbReference type="VEuPathDB" id="FungiDB:BO71DRAFT_286104"/>
<comment type="catalytic activity">
    <reaction evidence="7">
        <text>L-threonyl-[protein] + ATP = O-phospho-L-threonyl-[protein] + ADP + H(+)</text>
        <dbReference type="Rhea" id="RHEA:46608"/>
        <dbReference type="Rhea" id="RHEA-COMP:11060"/>
        <dbReference type="Rhea" id="RHEA-COMP:11605"/>
        <dbReference type="ChEBI" id="CHEBI:15378"/>
        <dbReference type="ChEBI" id="CHEBI:30013"/>
        <dbReference type="ChEBI" id="CHEBI:30616"/>
        <dbReference type="ChEBI" id="CHEBI:61977"/>
        <dbReference type="ChEBI" id="CHEBI:456216"/>
        <dbReference type="EC" id="2.7.11.1"/>
    </reaction>
</comment>
<evidence type="ECO:0000256" key="1">
    <source>
        <dbReference type="ARBA" id="ARBA00012513"/>
    </source>
</evidence>
<dbReference type="InterPro" id="IPR011009">
    <property type="entry name" value="Kinase-like_dom_sf"/>
</dbReference>
<dbReference type="InterPro" id="IPR051334">
    <property type="entry name" value="SRPK"/>
</dbReference>
<dbReference type="PANTHER" id="PTHR47634">
    <property type="entry name" value="PROTEIN KINASE DOMAIN-CONTAINING PROTEIN-RELATED"/>
    <property type="match status" value="1"/>
</dbReference>